<keyword evidence="2" id="KW-1185">Reference proteome</keyword>
<comment type="caution">
    <text evidence="1">The sequence shown here is derived from an EMBL/GenBank/DDBJ whole genome shotgun (WGS) entry which is preliminary data.</text>
</comment>
<evidence type="ECO:0000313" key="2">
    <source>
        <dbReference type="Proteomes" id="UP001292094"/>
    </source>
</evidence>
<name>A0AAE1NGB2_9EUCA</name>
<dbReference type="AlphaFoldDB" id="A0AAE1NGB2"/>
<gene>
    <name evidence="1" type="ORF">Pmani_038749</name>
</gene>
<sequence length="90" mass="10152">MERDKYLECEGNAIEKGRECAQGIVREEMEGKENKEGNKMMIEKEGEDTKKKDEECVGNVVLNVAAAAAAETRWADGLHYTCQQQQLVNM</sequence>
<dbReference type="EMBL" id="JAWZYT010006422">
    <property type="protein sequence ID" value="KAK4288211.1"/>
    <property type="molecule type" value="Genomic_DNA"/>
</dbReference>
<dbReference type="Proteomes" id="UP001292094">
    <property type="component" value="Unassembled WGS sequence"/>
</dbReference>
<proteinExistence type="predicted"/>
<reference evidence="1" key="1">
    <citation type="submission" date="2023-11" db="EMBL/GenBank/DDBJ databases">
        <title>Genome assemblies of two species of porcelain crab, Petrolisthes cinctipes and Petrolisthes manimaculis (Anomura: Porcellanidae).</title>
        <authorList>
            <person name="Angst P."/>
        </authorList>
    </citation>
    <scope>NUCLEOTIDE SEQUENCE</scope>
    <source>
        <strain evidence="1">PB745_02</strain>
        <tissue evidence="1">Gill</tissue>
    </source>
</reference>
<protein>
    <submittedName>
        <fullName evidence="1">Uncharacterized protein</fullName>
    </submittedName>
</protein>
<organism evidence="1 2">
    <name type="scientific">Petrolisthes manimaculis</name>
    <dbReference type="NCBI Taxonomy" id="1843537"/>
    <lineage>
        <taxon>Eukaryota</taxon>
        <taxon>Metazoa</taxon>
        <taxon>Ecdysozoa</taxon>
        <taxon>Arthropoda</taxon>
        <taxon>Crustacea</taxon>
        <taxon>Multicrustacea</taxon>
        <taxon>Malacostraca</taxon>
        <taxon>Eumalacostraca</taxon>
        <taxon>Eucarida</taxon>
        <taxon>Decapoda</taxon>
        <taxon>Pleocyemata</taxon>
        <taxon>Anomura</taxon>
        <taxon>Galatheoidea</taxon>
        <taxon>Porcellanidae</taxon>
        <taxon>Petrolisthes</taxon>
    </lineage>
</organism>
<accession>A0AAE1NGB2</accession>
<evidence type="ECO:0000313" key="1">
    <source>
        <dbReference type="EMBL" id="KAK4288211.1"/>
    </source>
</evidence>